<reference evidence="2 3" key="2">
    <citation type="submission" date="2020-08" db="EMBL/GenBank/DDBJ databases">
        <authorList>
            <person name="Ueki A."/>
            <person name="Tonouchi A."/>
        </authorList>
    </citation>
    <scope>NUCLEOTIDE SEQUENCE [LARGE SCALE GENOMIC DNA]</scope>
    <source>
        <strain evidence="2 3">CTTW</strain>
    </source>
</reference>
<dbReference type="EMBL" id="AP023368">
    <property type="protein sequence ID" value="BCK00761.1"/>
    <property type="molecule type" value="Genomic_DNA"/>
</dbReference>
<name>A0A7I8DQQ7_9FIRM</name>
<protein>
    <submittedName>
        <fullName evidence="2">Uncharacterized protein</fullName>
    </submittedName>
</protein>
<evidence type="ECO:0000313" key="3">
    <source>
        <dbReference type="Proteomes" id="UP000515703"/>
    </source>
</evidence>
<keyword evidence="1" id="KW-0812">Transmembrane</keyword>
<feature type="transmembrane region" description="Helical" evidence="1">
    <location>
        <begin position="6"/>
        <end position="23"/>
    </location>
</feature>
<organism evidence="2 3">
    <name type="scientific">Anaerocolumna chitinilytica</name>
    <dbReference type="NCBI Taxonomy" id="1727145"/>
    <lineage>
        <taxon>Bacteria</taxon>
        <taxon>Bacillati</taxon>
        <taxon>Bacillota</taxon>
        <taxon>Clostridia</taxon>
        <taxon>Lachnospirales</taxon>
        <taxon>Lachnospiraceae</taxon>
        <taxon>Anaerocolumna</taxon>
    </lineage>
</organism>
<sequence>MKRKYLFIMTILIIVFFSLLFIINNSKDKNLNKITTKYYSITIPKNWVVKKIMNMKHGIL</sequence>
<evidence type="ECO:0000256" key="1">
    <source>
        <dbReference type="SAM" id="Phobius"/>
    </source>
</evidence>
<keyword evidence="1" id="KW-0472">Membrane</keyword>
<evidence type="ECO:0000313" key="2">
    <source>
        <dbReference type="EMBL" id="BCK00761.1"/>
    </source>
</evidence>
<proteinExistence type="predicted"/>
<keyword evidence="1" id="KW-1133">Transmembrane helix</keyword>
<gene>
    <name evidence="2" type="ORF">bsdcttw_38010</name>
</gene>
<dbReference type="AlphaFoldDB" id="A0A7I8DQQ7"/>
<reference evidence="2 3" key="1">
    <citation type="submission" date="2020-08" db="EMBL/GenBank/DDBJ databases">
        <title>Draft genome sequencing of an Anaerocolumna strain isolated from anoxic soil subjected to BSD treatment.</title>
        <authorList>
            <person name="Uek A."/>
            <person name="Tonouchi A."/>
        </authorList>
    </citation>
    <scope>NUCLEOTIDE SEQUENCE [LARGE SCALE GENOMIC DNA]</scope>
    <source>
        <strain evidence="2 3">CTTW</strain>
    </source>
</reference>
<accession>A0A7I8DQQ7</accession>
<keyword evidence="3" id="KW-1185">Reference proteome</keyword>
<dbReference type="Proteomes" id="UP000515703">
    <property type="component" value="Chromosome"/>
</dbReference>
<dbReference type="KEGG" id="acht:bsdcttw_38010"/>